<dbReference type="InterPro" id="IPR011765">
    <property type="entry name" value="Pept_M16_N"/>
</dbReference>
<dbReference type="InterPro" id="IPR007863">
    <property type="entry name" value="Peptidase_M16_C"/>
</dbReference>
<evidence type="ECO:0000259" key="4">
    <source>
        <dbReference type="Pfam" id="PF05193"/>
    </source>
</evidence>
<reference evidence="5 6" key="1">
    <citation type="submission" date="2018-08" db="EMBL/GenBank/DDBJ databases">
        <title>Horizontal acquisition of hydrogen conversion ability and other habitat adaptations in Hydrogenovibrio crunogenus strains.</title>
        <authorList>
            <person name="Gonnella G."/>
            <person name="Adam N."/>
            <person name="Perner M."/>
        </authorList>
    </citation>
    <scope>NUCLEOTIDE SEQUENCE [LARGE SCALE GENOMIC DNA]</scope>
    <source>
        <strain evidence="5 6">SP-41</strain>
    </source>
</reference>
<dbReference type="AlphaFoldDB" id="A0A4P7P1I9"/>
<keyword evidence="2" id="KW-0732">Signal</keyword>
<dbReference type="Proteomes" id="UP000296201">
    <property type="component" value="Chromosome"/>
</dbReference>
<feature type="domain" description="Peptidase M16 C-terminal" evidence="4">
    <location>
        <begin position="191"/>
        <end position="367"/>
    </location>
</feature>
<keyword evidence="5" id="KW-0378">Hydrolase</keyword>
<feature type="signal peptide" evidence="2">
    <location>
        <begin position="1"/>
        <end position="23"/>
    </location>
</feature>
<dbReference type="Pfam" id="PF00675">
    <property type="entry name" value="Peptidase_M16"/>
    <property type="match status" value="1"/>
</dbReference>
<dbReference type="PANTHER" id="PTHR11851">
    <property type="entry name" value="METALLOPROTEASE"/>
    <property type="match status" value="1"/>
</dbReference>
<accession>A0A4P7P1I9</accession>
<sequence precursor="true">MERLVVKWMLLITALLFSVQALANVNIQTWQTQKGSKVLYVHAPELPMVDVEVLFDAGSARDGDNWGIASMTAGLVGTATPKHSENSISETFNELGAQIGSSAGRDTASLHLRALTRPNILTPALDLMSEVISQSIFRPSILAREKARLLIGLKQKTVQPQAIVSDAMWAKLYGDHPYAHPTAGTIKTVQSLTPQQITDFYHKYYVARNAQVTIVGAVDRAQAEKIAEQLTRNLPSGNKPKALPEPKPLSQPHTILTRFDSSQTYYALAQIGVKRGDPDYYALFLGNHLLGGSGFGSLLMEEVREKRGLVYGVSSGFYPMKVAGPFQIGLSTKNASAAKADKVVKQTLSDFMEDFSDKKLAAIKSNLIGGFPLRIDSNSKIAGYISMIGFYNLPLDYLEQFPKKIESISKADILKAWNERIHPDKLLTVMVGQPQSK</sequence>
<name>A0A4P7P1I9_9GAMM</name>
<dbReference type="RefSeq" id="WP_135796554.1">
    <property type="nucleotide sequence ID" value="NZ_CP032096.1"/>
</dbReference>
<dbReference type="SUPFAM" id="SSF63411">
    <property type="entry name" value="LuxS/MPP-like metallohydrolase"/>
    <property type="match status" value="2"/>
</dbReference>
<dbReference type="GO" id="GO:0046872">
    <property type="term" value="F:metal ion binding"/>
    <property type="evidence" value="ECO:0007669"/>
    <property type="project" value="InterPro"/>
</dbReference>
<keyword evidence="6" id="KW-1185">Reference proteome</keyword>
<dbReference type="EMBL" id="CP032096">
    <property type="protein sequence ID" value="QBZ83981.1"/>
    <property type="molecule type" value="Genomic_DNA"/>
</dbReference>
<feature type="region of interest" description="Disordered" evidence="1">
    <location>
        <begin position="232"/>
        <end position="252"/>
    </location>
</feature>
<dbReference type="GO" id="GO:0008233">
    <property type="term" value="F:peptidase activity"/>
    <property type="evidence" value="ECO:0007669"/>
    <property type="project" value="UniProtKB-KW"/>
</dbReference>
<evidence type="ECO:0000313" key="5">
    <source>
        <dbReference type="EMBL" id="QBZ83981.1"/>
    </source>
</evidence>
<keyword evidence="5" id="KW-0645">Protease</keyword>
<dbReference type="OrthoDB" id="9811314at2"/>
<dbReference type="PANTHER" id="PTHR11851:SF224">
    <property type="entry name" value="PROCESSING PROTEASE"/>
    <property type="match status" value="1"/>
</dbReference>
<feature type="domain" description="Peptidase M16 N-terminal" evidence="3">
    <location>
        <begin position="37"/>
        <end position="185"/>
    </location>
</feature>
<dbReference type="InterPro" id="IPR050361">
    <property type="entry name" value="MPP/UQCRC_Complex"/>
</dbReference>
<feature type="chain" id="PRO_5020837584" evidence="2">
    <location>
        <begin position="24"/>
        <end position="437"/>
    </location>
</feature>
<dbReference type="Gene3D" id="3.30.830.10">
    <property type="entry name" value="Metalloenzyme, LuxS/M16 peptidase-like"/>
    <property type="match status" value="2"/>
</dbReference>
<protein>
    <submittedName>
        <fullName evidence="5">Putative zinc protease</fullName>
        <ecNumber evidence="5">3.4.24.-</ecNumber>
    </submittedName>
</protein>
<dbReference type="Pfam" id="PF05193">
    <property type="entry name" value="Peptidase_M16_C"/>
    <property type="match status" value="1"/>
</dbReference>
<dbReference type="InterPro" id="IPR011249">
    <property type="entry name" value="Metalloenz_LuxS/M16"/>
</dbReference>
<evidence type="ECO:0000256" key="2">
    <source>
        <dbReference type="SAM" id="SignalP"/>
    </source>
</evidence>
<evidence type="ECO:0000256" key="1">
    <source>
        <dbReference type="SAM" id="MobiDB-lite"/>
    </source>
</evidence>
<evidence type="ECO:0000259" key="3">
    <source>
        <dbReference type="Pfam" id="PF00675"/>
    </source>
</evidence>
<organism evidence="5 6">
    <name type="scientific">Hydrogenovibrio crunogenus</name>
    <dbReference type="NCBI Taxonomy" id="39765"/>
    <lineage>
        <taxon>Bacteria</taxon>
        <taxon>Pseudomonadati</taxon>
        <taxon>Pseudomonadota</taxon>
        <taxon>Gammaproteobacteria</taxon>
        <taxon>Thiotrichales</taxon>
        <taxon>Piscirickettsiaceae</taxon>
        <taxon>Hydrogenovibrio</taxon>
    </lineage>
</organism>
<dbReference type="GO" id="GO:0006508">
    <property type="term" value="P:proteolysis"/>
    <property type="evidence" value="ECO:0007669"/>
    <property type="project" value="UniProtKB-KW"/>
</dbReference>
<evidence type="ECO:0000313" key="6">
    <source>
        <dbReference type="Proteomes" id="UP000296201"/>
    </source>
</evidence>
<gene>
    <name evidence="5" type="ORF">GHNINEIG_02050</name>
</gene>
<proteinExistence type="predicted"/>
<dbReference type="EC" id="3.4.24.-" evidence="5"/>